<dbReference type="Pfam" id="PF00089">
    <property type="entry name" value="Trypsin"/>
    <property type="match status" value="1"/>
</dbReference>
<dbReference type="OrthoDB" id="10059102at2759"/>
<gene>
    <name evidence="6" type="primary">TRY5E</name>
    <name evidence="6" type="ORF">DAPPUDRAFT_347773</name>
</gene>
<dbReference type="InterPro" id="IPR001254">
    <property type="entry name" value="Trypsin_dom"/>
</dbReference>
<reference evidence="6 7" key="1">
    <citation type="journal article" date="2011" name="Science">
        <title>The ecoresponsive genome of Daphnia pulex.</title>
        <authorList>
            <person name="Colbourne J.K."/>
            <person name="Pfrender M.E."/>
            <person name="Gilbert D."/>
            <person name="Thomas W.K."/>
            <person name="Tucker A."/>
            <person name="Oakley T.H."/>
            <person name="Tokishita S."/>
            <person name="Aerts A."/>
            <person name="Arnold G.J."/>
            <person name="Basu M.K."/>
            <person name="Bauer D.J."/>
            <person name="Caceres C.E."/>
            <person name="Carmel L."/>
            <person name="Casola C."/>
            <person name="Choi J.H."/>
            <person name="Detter J.C."/>
            <person name="Dong Q."/>
            <person name="Dusheyko S."/>
            <person name="Eads B.D."/>
            <person name="Frohlich T."/>
            <person name="Geiler-Samerotte K.A."/>
            <person name="Gerlach D."/>
            <person name="Hatcher P."/>
            <person name="Jogdeo S."/>
            <person name="Krijgsveld J."/>
            <person name="Kriventseva E.V."/>
            <person name="Kultz D."/>
            <person name="Laforsch C."/>
            <person name="Lindquist E."/>
            <person name="Lopez J."/>
            <person name="Manak J.R."/>
            <person name="Muller J."/>
            <person name="Pangilinan J."/>
            <person name="Patwardhan R.P."/>
            <person name="Pitluck S."/>
            <person name="Pritham E.J."/>
            <person name="Rechtsteiner A."/>
            <person name="Rho M."/>
            <person name="Rogozin I.B."/>
            <person name="Sakarya O."/>
            <person name="Salamov A."/>
            <person name="Schaack S."/>
            <person name="Shapiro H."/>
            <person name="Shiga Y."/>
            <person name="Skalitzky C."/>
            <person name="Smith Z."/>
            <person name="Souvorov A."/>
            <person name="Sung W."/>
            <person name="Tang Z."/>
            <person name="Tsuchiya D."/>
            <person name="Tu H."/>
            <person name="Vos H."/>
            <person name="Wang M."/>
            <person name="Wolf Y.I."/>
            <person name="Yamagata H."/>
            <person name="Yamada T."/>
            <person name="Ye Y."/>
            <person name="Shaw J.R."/>
            <person name="Andrews J."/>
            <person name="Crease T.J."/>
            <person name="Tang H."/>
            <person name="Lucas S.M."/>
            <person name="Robertson H.M."/>
            <person name="Bork P."/>
            <person name="Koonin E.V."/>
            <person name="Zdobnov E.M."/>
            <person name="Grigoriev I.V."/>
            <person name="Lynch M."/>
            <person name="Boore J.L."/>
        </authorList>
    </citation>
    <scope>NUCLEOTIDE SEQUENCE [LARGE SCALE GENOMIC DNA]</scope>
</reference>
<dbReference type="SUPFAM" id="SSF50494">
    <property type="entry name" value="Trypsin-like serine proteases"/>
    <property type="match status" value="1"/>
</dbReference>
<dbReference type="CDD" id="cd00190">
    <property type="entry name" value="Tryp_SPc"/>
    <property type="match status" value="1"/>
</dbReference>
<dbReference type="GO" id="GO:0005576">
    <property type="term" value="C:extracellular region"/>
    <property type="evidence" value="ECO:0007669"/>
    <property type="project" value="UniProtKB-SubCell"/>
</dbReference>
<organism evidence="6 7">
    <name type="scientific">Daphnia pulex</name>
    <name type="common">Water flea</name>
    <dbReference type="NCBI Taxonomy" id="6669"/>
    <lineage>
        <taxon>Eukaryota</taxon>
        <taxon>Metazoa</taxon>
        <taxon>Ecdysozoa</taxon>
        <taxon>Arthropoda</taxon>
        <taxon>Crustacea</taxon>
        <taxon>Branchiopoda</taxon>
        <taxon>Diplostraca</taxon>
        <taxon>Cladocera</taxon>
        <taxon>Anomopoda</taxon>
        <taxon>Daphniidae</taxon>
        <taxon>Daphnia</taxon>
    </lineage>
</organism>
<feature type="chain" id="PRO_5013311255" evidence="4">
    <location>
        <begin position="16"/>
        <end position="292"/>
    </location>
</feature>
<name>E9GTS7_DAPPU</name>
<dbReference type="PANTHER" id="PTHR24252">
    <property type="entry name" value="ACROSIN-RELATED"/>
    <property type="match status" value="1"/>
</dbReference>
<keyword evidence="7" id="KW-1185">Reference proteome</keyword>
<keyword evidence="3" id="KW-1015">Disulfide bond</keyword>
<protein>
    <submittedName>
        <fullName evidence="6">Trypsin-like protein variant 2</fullName>
        <ecNumber evidence="6">3.4.21.4</ecNumber>
    </submittedName>
</protein>
<evidence type="ECO:0000313" key="7">
    <source>
        <dbReference type="Proteomes" id="UP000000305"/>
    </source>
</evidence>
<dbReference type="InterPro" id="IPR043504">
    <property type="entry name" value="Peptidase_S1_PA_chymotrypsin"/>
</dbReference>
<evidence type="ECO:0000256" key="4">
    <source>
        <dbReference type="SAM" id="SignalP"/>
    </source>
</evidence>
<dbReference type="STRING" id="6669.E9GTS7"/>
<keyword evidence="2" id="KW-0964">Secreted</keyword>
<dbReference type="GO" id="GO:0006508">
    <property type="term" value="P:proteolysis"/>
    <property type="evidence" value="ECO:0007669"/>
    <property type="project" value="InterPro"/>
</dbReference>
<dbReference type="InParanoid" id="E9GTS7"/>
<dbReference type="PROSITE" id="PS50240">
    <property type="entry name" value="TRYPSIN_DOM"/>
    <property type="match status" value="1"/>
</dbReference>
<dbReference type="PRINTS" id="PR00722">
    <property type="entry name" value="CHYMOTRYPSIN"/>
</dbReference>
<dbReference type="FunCoup" id="E9GTS7">
    <property type="interactions" value="69"/>
</dbReference>
<dbReference type="EC" id="3.4.21.4" evidence="6"/>
<evidence type="ECO:0000256" key="2">
    <source>
        <dbReference type="ARBA" id="ARBA00022525"/>
    </source>
</evidence>
<dbReference type="SMART" id="SM00020">
    <property type="entry name" value="Tryp_SPc"/>
    <property type="match status" value="1"/>
</dbReference>
<dbReference type="FunFam" id="2.40.10.10:FF:000038">
    <property type="entry name" value="Serine protease"/>
    <property type="match status" value="1"/>
</dbReference>
<dbReference type="Gene3D" id="2.40.10.10">
    <property type="entry name" value="Trypsin-like serine proteases"/>
    <property type="match status" value="1"/>
</dbReference>
<dbReference type="eggNOG" id="KOG3627">
    <property type="taxonomic scope" value="Eukaryota"/>
</dbReference>
<keyword evidence="4" id="KW-0732">Signal</keyword>
<dbReference type="PANTHER" id="PTHR24252:SF7">
    <property type="entry name" value="HYALIN"/>
    <property type="match status" value="1"/>
</dbReference>
<dbReference type="GO" id="GO:0004252">
    <property type="term" value="F:serine-type endopeptidase activity"/>
    <property type="evidence" value="ECO:0000318"/>
    <property type="project" value="GO_Central"/>
</dbReference>
<comment type="subcellular location">
    <subcellularLocation>
        <location evidence="1">Secreted</location>
    </subcellularLocation>
</comment>
<accession>E9GTS7</accession>
<evidence type="ECO:0000256" key="1">
    <source>
        <dbReference type="ARBA" id="ARBA00004613"/>
    </source>
</evidence>
<evidence type="ECO:0000313" key="6">
    <source>
        <dbReference type="EMBL" id="EFX77157.1"/>
    </source>
</evidence>
<proteinExistence type="predicted"/>
<dbReference type="EMBL" id="GL732564">
    <property type="protein sequence ID" value="EFX77157.1"/>
    <property type="molecule type" value="Genomic_DNA"/>
</dbReference>
<feature type="domain" description="Peptidase S1" evidence="5">
    <location>
        <begin position="43"/>
        <end position="292"/>
    </location>
</feature>
<dbReference type="InterPro" id="IPR009003">
    <property type="entry name" value="Peptidase_S1_PA"/>
</dbReference>
<dbReference type="AlphaFoldDB" id="E9GTS7"/>
<sequence>MKIIVLAAFFAFALAMPKRMVLPRLPAAVMMSGKYQLIPKDKIVGGAVVEPNSLPFQVSLQRLSGTTGQYSQSCGGSILDDSTILNAAHCVRGVDPASMLIVAGEHSLSQESGLEQNRFVINTTVHEKYDFLTYENDISLLFLESPLDLSVPAARPILLPPPTEEFDPPSGLLLTVSGWGTTSLGGVISDQLRSVDVPVVDDATCNYAYGGSTQNPDVFPSMICAGDMSAVQTFQVELISGGPLFLLPLDGNVTEARQIGVVSWGRGCAISAFPGVYTQVSYFLDWIAANRV</sequence>
<feature type="signal peptide" evidence="4">
    <location>
        <begin position="1"/>
        <end position="15"/>
    </location>
</feature>
<keyword evidence="6" id="KW-0378">Hydrolase</keyword>
<dbReference type="InterPro" id="IPR001314">
    <property type="entry name" value="Peptidase_S1A"/>
</dbReference>
<evidence type="ECO:0000259" key="5">
    <source>
        <dbReference type="PROSITE" id="PS50240"/>
    </source>
</evidence>
<evidence type="ECO:0000256" key="3">
    <source>
        <dbReference type="ARBA" id="ARBA00023157"/>
    </source>
</evidence>
<dbReference type="Proteomes" id="UP000000305">
    <property type="component" value="Unassembled WGS sequence"/>
</dbReference>